<dbReference type="RefSeq" id="WP_185192868.1">
    <property type="nucleotide sequence ID" value="NZ_JACKXD010000003.1"/>
</dbReference>
<dbReference type="EMBL" id="JACKXD010000003">
    <property type="protein sequence ID" value="MBB6646494.1"/>
    <property type="molecule type" value="Genomic_DNA"/>
</dbReference>
<evidence type="ECO:0000313" key="3">
    <source>
        <dbReference type="Proteomes" id="UP000546257"/>
    </source>
</evidence>
<name>A0A7J9SHQ6_9EURY</name>
<accession>A0A7J9SHQ6</accession>
<gene>
    <name evidence="2" type="ORF">H5V44_09370</name>
</gene>
<feature type="compositionally biased region" description="Polar residues" evidence="1">
    <location>
        <begin position="103"/>
        <end position="131"/>
    </location>
</feature>
<evidence type="ECO:0000256" key="1">
    <source>
        <dbReference type="SAM" id="MobiDB-lite"/>
    </source>
</evidence>
<keyword evidence="3" id="KW-1185">Reference proteome</keyword>
<feature type="region of interest" description="Disordered" evidence="1">
    <location>
        <begin position="97"/>
        <end position="131"/>
    </location>
</feature>
<dbReference type="AlphaFoldDB" id="A0A7J9SHQ6"/>
<evidence type="ECO:0000313" key="2">
    <source>
        <dbReference type="EMBL" id="MBB6646494.1"/>
    </source>
</evidence>
<dbReference type="Proteomes" id="UP000546257">
    <property type="component" value="Unassembled WGS sequence"/>
</dbReference>
<sequence>MTVSEPAAFDVAVIEVDSKLGVVTSETTILVAEVESAGDLDLNGAVEIDYEDGTATDTADIQEVNLTFEDVPDPTTVTTPARTPRKATGVTLAAMVAPPGATRLSNGKRSASPLPSGSWGSARSSLPSCWG</sequence>
<comment type="caution">
    <text evidence="2">The sequence shown here is derived from an EMBL/GenBank/DDBJ whole genome shotgun (WGS) entry which is preliminary data.</text>
</comment>
<reference evidence="2 3" key="1">
    <citation type="submission" date="2020-08" db="EMBL/GenBank/DDBJ databases">
        <authorList>
            <person name="Seo M.-J."/>
        </authorList>
    </citation>
    <scope>NUCLEOTIDE SEQUENCE [LARGE SCALE GENOMIC DNA]</scope>
    <source>
        <strain evidence="2 3">MBLA0160</strain>
    </source>
</reference>
<proteinExistence type="predicted"/>
<protein>
    <submittedName>
        <fullName evidence="2">Uncharacterized protein</fullName>
    </submittedName>
</protein>
<organism evidence="2 3">
    <name type="scientific">Halobellus ruber</name>
    <dbReference type="NCBI Taxonomy" id="2761102"/>
    <lineage>
        <taxon>Archaea</taxon>
        <taxon>Methanobacteriati</taxon>
        <taxon>Methanobacteriota</taxon>
        <taxon>Stenosarchaea group</taxon>
        <taxon>Halobacteria</taxon>
        <taxon>Halobacteriales</taxon>
        <taxon>Haloferacaceae</taxon>
        <taxon>Halobellus</taxon>
    </lineage>
</organism>